<dbReference type="SMART" id="SM00862">
    <property type="entry name" value="Trans_reg_C"/>
    <property type="match status" value="1"/>
</dbReference>
<dbReference type="InterPro" id="IPR036388">
    <property type="entry name" value="WH-like_DNA-bd_sf"/>
</dbReference>
<dbReference type="InterPro" id="IPR001867">
    <property type="entry name" value="OmpR/PhoB-type_DNA-bd"/>
</dbReference>
<feature type="domain" description="OmpR/PhoB-type" evidence="5">
    <location>
        <begin position="123"/>
        <end position="221"/>
    </location>
</feature>
<feature type="DNA-binding region" description="OmpR/PhoB-type" evidence="4">
    <location>
        <begin position="123"/>
        <end position="221"/>
    </location>
</feature>
<keyword evidence="7" id="KW-1185">Reference proteome</keyword>
<accession>A0A841U7I3</accession>
<reference evidence="6 7" key="1">
    <citation type="submission" date="2020-08" db="EMBL/GenBank/DDBJ databases">
        <title>Cohnella phylogeny.</title>
        <authorList>
            <person name="Dunlap C."/>
        </authorList>
    </citation>
    <scope>NUCLEOTIDE SEQUENCE [LARGE SCALE GENOMIC DNA]</scope>
    <source>
        <strain evidence="6 7">DSM 25239</strain>
    </source>
</reference>
<dbReference type="CDD" id="cd00383">
    <property type="entry name" value="trans_reg_C"/>
    <property type="match status" value="1"/>
</dbReference>
<dbReference type="Pfam" id="PF00486">
    <property type="entry name" value="Trans_reg_C"/>
    <property type="match status" value="1"/>
</dbReference>
<dbReference type="EMBL" id="JACJVR010000087">
    <property type="protein sequence ID" value="MBB6694223.1"/>
    <property type="molecule type" value="Genomic_DNA"/>
</dbReference>
<name>A0A841U7I3_9BACL</name>
<proteinExistence type="predicted"/>
<evidence type="ECO:0000256" key="3">
    <source>
        <dbReference type="ARBA" id="ARBA00023163"/>
    </source>
</evidence>
<evidence type="ECO:0000313" key="6">
    <source>
        <dbReference type="EMBL" id="MBB6694223.1"/>
    </source>
</evidence>
<evidence type="ECO:0000256" key="1">
    <source>
        <dbReference type="ARBA" id="ARBA00023015"/>
    </source>
</evidence>
<sequence>MAILLWTRCWTCSLPLETEIVFKGHQLVTIVHRNELTHPQLHSIEHILLFWPTLSEGDLDICLSLRKANTVPITLICQRIGPEDASVLALQEIEIVENLVSVHVPSMRLAENREPEAVVPLAGQSPNPNRSIQLIHSTRTVKVGNKEVELSRREFGLFQFLYERSGKIIDREELIHSIWDGAAADSNVYITIQKLRQKIEENPRFPKYIVTKKGGGYMLHNQ</sequence>
<gene>
    <name evidence="6" type="ORF">H7B90_22770</name>
</gene>
<keyword evidence="2 4" id="KW-0238">DNA-binding</keyword>
<dbReference type="RefSeq" id="WP_185138195.1">
    <property type="nucleotide sequence ID" value="NZ_BORM01000031.1"/>
</dbReference>
<evidence type="ECO:0000259" key="5">
    <source>
        <dbReference type="PROSITE" id="PS51755"/>
    </source>
</evidence>
<evidence type="ECO:0000256" key="4">
    <source>
        <dbReference type="PROSITE-ProRule" id="PRU01091"/>
    </source>
</evidence>
<dbReference type="InterPro" id="IPR016032">
    <property type="entry name" value="Sig_transdc_resp-reg_C-effctor"/>
</dbReference>
<evidence type="ECO:0000313" key="7">
    <source>
        <dbReference type="Proteomes" id="UP000553776"/>
    </source>
</evidence>
<dbReference type="GO" id="GO:0003677">
    <property type="term" value="F:DNA binding"/>
    <property type="evidence" value="ECO:0007669"/>
    <property type="project" value="UniProtKB-UniRule"/>
</dbReference>
<dbReference type="GO" id="GO:0006355">
    <property type="term" value="P:regulation of DNA-templated transcription"/>
    <property type="evidence" value="ECO:0007669"/>
    <property type="project" value="InterPro"/>
</dbReference>
<keyword evidence="1" id="KW-0805">Transcription regulation</keyword>
<dbReference type="GO" id="GO:0000160">
    <property type="term" value="P:phosphorelay signal transduction system"/>
    <property type="evidence" value="ECO:0007669"/>
    <property type="project" value="InterPro"/>
</dbReference>
<dbReference type="SUPFAM" id="SSF46894">
    <property type="entry name" value="C-terminal effector domain of the bipartite response regulators"/>
    <property type="match status" value="1"/>
</dbReference>
<dbReference type="PROSITE" id="PS51755">
    <property type="entry name" value="OMPR_PHOB"/>
    <property type="match status" value="1"/>
</dbReference>
<evidence type="ECO:0000256" key="2">
    <source>
        <dbReference type="ARBA" id="ARBA00023125"/>
    </source>
</evidence>
<protein>
    <submittedName>
        <fullName evidence="6">Winged helix-turn-helix domain-containing protein</fullName>
    </submittedName>
</protein>
<keyword evidence="3" id="KW-0804">Transcription</keyword>
<dbReference type="AlphaFoldDB" id="A0A841U7I3"/>
<comment type="caution">
    <text evidence="6">The sequence shown here is derived from an EMBL/GenBank/DDBJ whole genome shotgun (WGS) entry which is preliminary data.</text>
</comment>
<organism evidence="6 7">
    <name type="scientific">Cohnella xylanilytica</name>
    <dbReference type="NCBI Taxonomy" id="557555"/>
    <lineage>
        <taxon>Bacteria</taxon>
        <taxon>Bacillati</taxon>
        <taxon>Bacillota</taxon>
        <taxon>Bacilli</taxon>
        <taxon>Bacillales</taxon>
        <taxon>Paenibacillaceae</taxon>
        <taxon>Cohnella</taxon>
    </lineage>
</organism>
<dbReference type="Proteomes" id="UP000553776">
    <property type="component" value="Unassembled WGS sequence"/>
</dbReference>
<dbReference type="Gene3D" id="1.10.10.10">
    <property type="entry name" value="Winged helix-like DNA-binding domain superfamily/Winged helix DNA-binding domain"/>
    <property type="match status" value="1"/>
</dbReference>